<evidence type="ECO:0000313" key="1">
    <source>
        <dbReference type="EMBL" id="ORX68705.1"/>
    </source>
</evidence>
<reference evidence="1 2" key="1">
    <citation type="submission" date="2016-07" db="EMBL/GenBank/DDBJ databases">
        <title>Pervasive Adenine N6-methylation of Active Genes in Fungi.</title>
        <authorList>
            <consortium name="DOE Joint Genome Institute"/>
            <person name="Mondo S.J."/>
            <person name="Dannebaum R.O."/>
            <person name="Kuo R.C."/>
            <person name="Labutti K."/>
            <person name="Haridas S."/>
            <person name="Kuo A."/>
            <person name="Salamov A."/>
            <person name="Ahrendt S.R."/>
            <person name="Lipzen A."/>
            <person name="Sullivan W."/>
            <person name="Andreopoulos W.B."/>
            <person name="Clum A."/>
            <person name="Lindquist E."/>
            <person name="Daum C."/>
            <person name="Ramamoorthy G.K."/>
            <person name="Gryganskyi A."/>
            <person name="Culley D."/>
            <person name="Magnuson J.K."/>
            <person name="James T.Y."/>
            <person name="O'Malley M.A."/>
            <person name="Stajich J.E."/>
            <person name="Spatafora J.W."/>
            <person name="Visel A."/>
            <person name="Grigoriev I.V."/>
        </authorList>
    </citation>
    <scope>NUCLEOTIDE SEQUENCE [LARGE SCALE GENOMIC DNA]</scope>
    <source>
        <strain evidence="1 2">ATCC 12442</strain>
    </source>
</reference>
<keyword evidence="2" id="KW-1185">Reference proteome</keyword>
<accession>A0A1Y1W5S8</accession>
<evidence type="ECO:0000313" key="2">
    <source>
        <dbReference type="Proteomes" id="UP000193922"/>
    </source>
</evidence>
<proteinExistence type="predicted"/>
<dbReference type="GeneID" id="63802264"/>
<sequence length="240" mass="26726">MSDSVSDVLTWATQFFCNRDDHDIVKDIMTLRKCELADRDTADVLSDTQPLARSRIPGPPCPRQPQPTVPWFLGIGRVASQYTAALGIAAALAAGWLNRSSLRCSLTCVRSLKSRIQPDHRGLPHYRSPSTQPADVPALIYSLITIENARRRLAQEWLKQSKGEQSERLLHHIVKRNAQAEAKFESILVALKELVVLRAIRDPDTTQIGELKQGLGRISSKAAPDVAQRHVSGLIWPMHC</sequence>
<gene>
    <name evidence="1" type="ORF">DL89DRAFT_258552</name>
</gene>
<organism evidence="1 2">
    <name type="scientific">Linderina pennispora</name>
    <dbReference type="NCBI Taxonomy" id="61395"/>
    <lineage>
        <taxon>Eukaryota</taxon>
        <taxon>Fungi</taxon>
        <taxon>Fungi incertae sedis</taxon>
        <taxon>Zoopagomycota</taxon>
        <taxon>Kickxellomycotina</taxon>
        <taxon>Kickxellomycetes</taxon>
        <taxon>Kickxellales</taxon>
        <taxon>Kickxellaceae</taxon>
        <taxon>Linderina</taxon>
    </lineage>
</organism>
<dbReference type="RefSeq" id="XP_040742487.1">
    <property type="nucleotide sequence ID" value="XM_040885616.1"/>
</dbReference>
<dbReference type="AlphaFoldDB" id="A0A1Y1W5S8"/>
<protein>
    <submittedName>
        <fullName evidence="1">Uncharacterized protein</fullName>
    </submittedName>
</protein>
<dbReference type="Proteomes" id="UP000193922">
    <property type="component" value="Unassembled WGS sequence"/>
</dbReference>
<comment type="caution">
    <text evidence="1">The sequence shown here is derived from an EMBL/GenBank/DDBJ whole genome shotgun (WGS) entry which is preliminary data.</text>
</comment>
<dbReference type="OrthoDB" id="5591029at2759"/>
<dbReference type="EMBL" id="MCFD01000009">
    <property type="protein sequence ID" value="ORX68705.1"/>
    <property type="molecule type" value="Genomic_DNA"/>
</dbReference>
<name>A0A1Y1W5S8_9FUNG</name>